<dbReference type="CDD" id="cd00090">
    <property type="entry name" value="HTH_ARSR"/>
    <property type="match status" value="1"/>
</dbReference>
<proteinExistence type="predicted"/>
<organism evidence="2 3">
    <name type="scientific">Streptomyces laurentii</name>
    <dbReference type="NCBI Taxonomy" id="39478"/>
    <lineage>
        <taxon>Bacteria</taxon>
        <taxon>Bacillati</taxon>
        <taxon>Actinomycetota</taxon>
        <taxon>Actinomycetes</taxon>
        <taxon>Kitasatosporales</taxon>
        <taxon>Streptomycetaceae</taxon>
        <taxon>Streptomyces</taxon>
    </lineage>
</organism>
<gene>
    <name evidence="2" type="ORF">SLA_2234</name>
</gene>
<evidence type="ECO:0000313" key="3">
    <source>
        <dbReference type="Proteomes" id="UP000217676"/>
    </source>
</evidence>
<dbReference type="SMART" id="SM00418">
    <property type="entry name" value="HTH_ARSR"/>
    <property type="match status" value="1"/>
</dbReference>
<accession>A0A160NWN8</accession>
<protein>
    <submittedName>
        <fullName evidence="2">Regulatory protein, arsR</fullName>
    </submittedName>
</protein>
<dbReference type="EMBL" id="AP017424">
    <property type="protein sequence ID" value="BAU83167.1"/>
    <property type="molecule type" value="Genomic_DNA"/>
</dbReference>
<dbReference type="KEGG" id="slau:SLA_2234"/>
<dbReference type="InterPro" id="IPR036388">
    <property type="entry name" value="WH-like_DNA-bd_sf"/>
</dbReference>
<dbReference type="InterPro" id="IPR036390">
    <property type="entry name" value="WH_DNA-bd_sf"/>
</dbReference>
<name>A0A160NWN8_STRLU</name>
<keyword evidence="3" id="KW-1185">Reference proteome</keyword>
<dbReference type="SUPFAM" id="SSF46785">
    <property type="entry name" value="Winged helix' DNA-binding domain"/>
    <property type="match status" value="1"/>
</dbReference>
<dbReference type="GO" id="GO:0003700">
    <property type="term" value="F:DNA-binding transcription factor activity"/>
    <property type="evidence" value="ECO:0007669"/>
    <property type="project" value="InterPro"/>
</dbReference>
<dbReference type="Proteomes" id="UP000217676">
    <property type="component" value="Chromosome"/>
</dbReference>
<sequence>MSEHPSEQPRSVHLADPRALRAYAHPTRMTLVGLLRSEGPFTATRAAELTGESVASCSYHLRILAKYGLVEQAPGGKGREKPWRATARFTEWSDADENPAVAQAAAALSTAVVEHYLTRALRALEQRHTLPREWQEAERLGDTLLHLTPEELTGLGQGIEELLRPYEEREQDLARRPEGSRPVSVLQIAFVERGPYGTESVDPIDPTDSGEE</sequence>
<evidence type="ECO:0000313" key="2">
    <source>
        <dbReference type="EMBL" id="BAU83167.1"/>
    </source>
</evidence>
<dbReference type="InterPro" id="IPR001845">
    <property type="entry name" value="HTH_ArsR_DNA-bd_dom"/>
</dbReference>
<dbReference type="RefSeq" id="WP_359883707.1">
    <property type="nucleotide sequence ID" value="NZ_JBEYHT010000066.1"/>
</dbReference>
<dbReference type="AlphaFoldDB" id="A0A160NWN8"/>
<reference evidence="2 3" key="1">
    <citation type="journal article" date="2016" name="Genome Announc.">
        <title>Complete Genome Sequence of Thiostrepton-Producing Streptomyces laurentii ATCC 31255.</title>
        <authorList>
            <person name="Doi K."/>
            <person name="Fujino Y."/>
            <person name="Nagayoshi Y."/>
            <person name="Ohshima T."/>
            <person name="Ogata S."/>
        </authorList>
    </citation>
    <scope>NUCLEOTIDE SEQUENCE [LARGE SCALE GENOMIC DNA]</scope>
    <source>
        <strain evidence="2 3">ATCC 31255</strain>
    </source>
</reference>
<feature type="domain" description="HTH arsR-type" evidence="1">
    <location>
        <begin position="18"/>
        <end position="110"/>
    </location>
</feature>
<evidence type="ECO:0000259" key="1">
    <source>
        <dbReference type="SMART" id="SM00418"/>
    </source>
</evidence>
<dbReference type="Gene3D" id="1.10.10.10">
    <property type="entry name" value="Winged helix-like DNA-binding domain superfamily/Winged helix DNA-binding domain"/>
    <property type="match status" value="1"/>
</dbReference>
<dbReference type="Pfam" id="PF12840">
    <property type="entry name" value="HTH_20"/>
    <property type="match status" value="1"/>
</dbReference>
<dbReference type="InterPro" id="IPR011991">
    <property type="entry name" value="ArsR-like_HTH"/>
</dbReference>